<evidence type="ECO:0000313" key="2">
    <source>
        <dbReference type="Proteomes" id="UP000237295"/>
    </source>
</evidence>
<dbReference type="AlphaFoldDB" id="A0AAE5S3R1"/>
<proteinExistence type="predicted"/>
<comment type="caution">
    <text evidence="1">The sequence shown here is derived from an EMBL/GenBank/DDBJ whole genome shotgun (WGS) entry which is preliminary data.</text>
</comment>
<organism evidence="1 2">
    <name type="scientific">Pseudomonas syringae pv. syringae</name>
    <dbReference type="NCBI Taxonomy" id="321"/>
    <lineage>
        <taxon>Bacteria</taxon>
        <taxon>Pseudomonadati</taxon>
        <taxon>Pseudomonadota</taxon>
        <taxon>Gammaproteobacteria</taxon>
        <taxon>Pseudomonadales</taxon>
        <taxon>Pseudomonadaceae</taxon>
        <taxon>Pseudomonas</taxon>
        <taxon>Pseudomonas syringae</taxon>
    </lineage>
</organism>
<dbReference type="Proteomes" id="UP000237295">
    <property type="component" value="Unassembled WGS sequence"/>
</dbReference>
<sequence>MNTDITGNQIHRSPEFAQTDIGDMSLHRNLHNELEVRRDQILQAATDAEVWQHHTYAKGLVRGLEVGGNITPAQALKLYDIYDAAQADREGVSSDTDR</sequence>
<evidence type="ECO:0000313" key="1">
    <source>
        <dbReference type="EMBL" id="POQ01219.1"/>
    </source>
</evidence>
<dbReference type="EMBL" id="NBAQ01000017">
    <property type="protein sequence ID" value="POQ01219.1"/>
    <property type="molecule type" value="Genomic_DNA"/>
</dbReference>
<accession>A0AAE5S3R1</accession>
<protein>
    <submittedName>
        <fullName evidence="1">Uncharacterized protein</fullName>
    </submittedName>
</protein>
<reference evidence="1 2" key="1">
    <citation type="submission" date="2017-03" db="EMBL/GenBank/DDBJ databases">
        <authorList>
            <person name="Hulin M.T."/>
        </authorList>
    </citation>
    <scope>NUCLEOTIDE SEQUENCE [LARGE SCALE GENOMIC DNA]</scope>
    <source>
        <strain evidence="1 2">5264</strain>
    </source>
</reference>
<name>A0AAE5S3R1_PSESY</name>
<gene>
    <name evidence="1" type="ORF">CXB42_23195</name>
</gene>